<dbReference type="PANTHER" id="PTHR11712:SF347">
    <property type="entry name" value="BETA KETOACYL-ACYL CARRIER PROTEIN SYNTHASE"/>
    <property type="match status" value="1"/>
</dbReference>
<dbReference type="PROSITE" id="PS52004">
    <property type="entry name" value="KS3_2"/>
    <property type="match status" value="1"/>
</dbReference>
<dbReference type="Pfam" id="PF02801">
    <property type="entry name" value="Ketoacyl-synt_C"/>
    <property type="match status" value="1"/>
</dbReference>
<protein>
    <submittedName>
        <fullName evidence="6">3-oxoacyl-(Acyl-carrier-protein) synthase</fullName>
    </submittedName>
</protein>
<dbReference type="Pfam" id="PF00109">
    <property type="entry name" value="ketoacyl-synt"/>
    <property type="match status" value="1"/>
</dbReference>
<dbReference type="InterPro" id="IPR000794">
    <property type="entry name" value="Beta-ketoacyl_synthase"/>
</dbReference>
<dbReference type="InterPro" id="IPR014030">
    <property type="entry name" value="Ketoacyl_synth_N"/>
</dbReference>
<evidence type="ECO:0000256" key="3">
    <source>
        <dbReference type="RuleBase" id="RU003694"/>
    </source>
</evidence>
<keyword evidence="8" id="KW-1185">Reference proteome</keyword>
<dbReference type="InterPro" id="IPR020841">
    <property type="entry name" value="PKS_Beta-ketoAc_synthase_dom"/>
</dbReference>
<evidence type="ECO:0000313" key="8">
    <source>
        <dbReference type="Proteomes" id="UP000290037"/>
    </source>
</evidence>
<evidence type="ECO:0000256" key="2">
    <source>
        <dbReference type="ARBA" id="ARBA00022679"/>
    </source>
</evidence>
<accession>A0A1M5WBN6</accession>
<dbReference type="InterPro" id="IPR016039">
    <property type="entry name" value="Thiolase-like"/>
</dbReference>
<name>A0A1M5WBN6_9FLAO</name>
<dbReference type="InterPro" id="IPR014031">
    <property type="entry name" value="Ketoacyl_synth_C"/>
</dbReference>
<sequence>MQIKIEDVKHVIAITGMAAISAADTTENQLGKHALSYDDQLEAWVGKLPSALKAEIEAIRAENRNYQALDASVLYSMYVSRLATQQAGWQQGSDFGINIGSSRGATQLFEQYFEHFLQNNKSEPLASPTTTLGNLSSWVAQDLQNNGPDISHSITCSTALHAMLNGVAWLQAGMCDKFLVGGSEAALTPFTIAQMKAIKTYSRAPADAQFPCLALDLDKTENTMVLGEGAAAVCLEKGMNENALAYITGVGYATEKLKHAVSISAEALCFQKSMRMAIEDAFGTGQDDEISAFAEMKNDDQILTFAEMTKKVDAVVMHAPGTIAGDKTEYLAIKKIFGERLPLLTTNKWKIGHTFGASGLLSFDTAMHMVQRGEYEEVPFISAQKPPQQIKNILVNAVGFGGNAVSILVSKA</sequence>
<dbReference type="EMBL" id="QOVN01000001">
    <property type="protein sequence ID" value="RXG31290.1"/>
    <property type="molecule type" value="Genomic_DNA"/>
</dbReference>
<dbReference type="SMART" id="SM00825">
    <property type="entry name" value="PKS_KS"/>
    <property type="match status" value="1"/>
</dbReference>
<dbReference type="AlphaFoldDB" id="A0A1M5WBN6"/>
<gene>
    <name evidence="5" type="ORF">DSM01_431</name>
    <name evidence="6" type="ORF">SAMN04487999_1138</name>
</gene>
<organism evidence="6 7">
    <name type="scientific">Leeuwenhoekiella palythoae</name>
    <dbReference type="NCBI Taxonomy" id="573501"/>
    <lineage>
        <taxon>Bacteria</taxon>
        <taxon>Pseudomonadati</taxon>
        <taxon>Bacteroidota</taxon>
        <taxon>Flavobacteriia</taxon>
        <taxon>Flavobacteriales</taxon>
        <taxon>Flavobacteriaceae</taxon>
        <taxon>Leeuwenhoekiella</taxon>
    </lineage>
</organism>
<feature type="domain" description="Ketosynthase family 3 (KS3)" evidence="4">
    <location>
        <begin position="1"/>
        <end position="411"/>
    </location>
</feature>
<dbReference type="Proteomes" id="UP000290037">
    <property type="component" value="Unassembled WGS sequence"/>
</dbReference>
<dbReference type="EMBL" id="FQXT01000002">
    <property type="protein sequence ID" value="SHH84881.1"/>
    <property type="molecule type" value="Genomic_DNA"/>
</dbReference>
<comment type="similarity">
    <text evidence="1 3">Belongs to the thiolase-like superfamily. Beta-ketoacyl-ACP synthases family.</text>
</comment>
<evidence type="ECO:0000313" key="6">
    <source>
        <dbReference type="EMBL" id="SHH84881.1"/>
    </source>
</evidence>
<reference evidence="7" key="2">
    <citation type="submission" date="2016-11" db="EMBL/GenBank/DDBJ databases">
        <authorList>
            <person name="Varghese N."/>
            <person name="Submissions S."/>
        </authorList>
    </citation>
    <scope>NUCLEOTIDE SEQUENCE [LARGE SCALE GENOMIC DNA]</scope>
    <source>
        <strain evidence="7">DSM 19859</strain>
    </source>
</reference>
<evidence type="ECO:0000259" key="4">
    <source>
        <dbReference type="PROSITE" id="PS52004"/>
    </source>
</evidence>
<dbReference type="GO" id="GO:0006633">
    <property type="term" value="P:fatty acid biosynthetic process"/>
    <property type="evidence" value="ECO:0007669"/>
    <property type="project" value="TreeGrafter"/>
</dbReference>
<evidence type="ECO:0000313" key="7">
    <source>
        <dbReference type="Proteomes" id="UP000184240"/>
    </source>
</evidence>
<proteinExistence type="inferred from homology"/>
<dbReference type="Gene3D" id="3.40.47.10">
    <property type="match status" value="2"/>
</dbReference>
<dbReference type="STRING" id="573501.SAMN04487999_1138"/>
<reference evidence="6" key="1">
    <citation type="submission" date="2016-11" db="EMBL/GenBank/DDBJ databases">
        <authorList>
            <person name="Jaros S."/>
            <person name="Januszkiewicz K."/>
            <person name="Wedrychowicz H."/>
        </authorList>
    </citation>
    <scope>NUCLEOTIDE SEQUENCE [LARGE SCALE GENOMIC DNA]</scope>
    <source>
        <strain evidence="6">DSM 19859</strain>
    </source>
</reference>
<evidence type="ECO:0000256" key="1">
    <source>
        <dbReference type="ARBA" id="ARBA00008467"/>
    </source>
</evidence>
<evidence type="ECO:0000313" key="5">
    <source>
        <dbReference type="EMBL" id="RXG31290.1"/>
    </source>
</evidence>
<dbReference type="SUPFAM" id="SSF53901">
    <property type="entry name" value="Thiolase-like"/>
    <property type="match status" value="2"/>
</dbReference>
<dbReference type="GO" id="GO:0004315">
    <property type="term" value="F:3-oxoacyl-[acyl-carrier-protein] synthase activity"/>
    <property type="evidence" value="ECO:0007669"/>
    <property type="project" value="TreeGrafter"/>
</dbReference>
<dbReference type="PANTHER" id="PTHR11712">
    <property type="entry name" value="POLYKETIDE SYNTHASE-RELATED"/>
    <property type="match status" value="1"/>
</dbReference>
<keyword evidence="2 3" id="KW-0808">Transferase</keyword>
<reference evidence="5 8" key="3">
    <citation type="submission" date="2018-07" db="EMBL/GenBank/DDBJ databases">
        <title>Leeuwenhoekiella genomics.</title>
        <authorList>
            <person name="Tahon G."/>
            <person name="Willems A."/>
        </authorList>
    </citation>
    <scope>NUCLEOTIDE SEQUENCE [LARGE SCALE GENOMIC DNA]</scope>
    <source>
        <strain evidence="5 8">LMG 24856</strain>
    </source>
</reference>
<dbReference type="Proteomes" id="UP000184240">
    <property type="component" value="Unassembled WGS sequence"/>
</dbReference>